<dbReference type="PANTHER" id="PTHR23507:SF1">
    <property type="entry name" value="FI18259P1-RELATED"/>
    <property type="match status" value="1"/>
</dbReference>
<keyword evidence="8" id="KW-1185">Reference proteome</keyword>
<evidence type="ECO:0000313" key="7">
    <source>
        <dbReference type="EMBL" id="KKA16275.1"/>
    </source>
</evidence>
<dbReference type="GO" id="GO:0016020">
    <property type="term" value="C:membrane"/>
    <property type="evidence" value="ECO:0007669"/>
    <property type="project" value="UniProtKB-SubCell"/>
</dbReference>
<evidence type="ECO:0000256" key="1">
    <source>
        <dbReference type="ARBA" id="ARBA00004141"/>
    </source>
</evidence>
<feature type="transmembrane region" description="Helical" evidence="6">
    <location>
        <begin position="167"/>
        <end position="189"/>
    </location>
</feature>
<comment type="subcellular location">
    <subcellularLocation>
        <location evidence="1">Membrane</location>
        <topology evidence="1">Multi-pass membrane protein</topology>
    </subcellularLocation>
</comment>
<protein>
    <submittedName>
        <fullName evidence="7">Adenylate cyclase</fullName>
    </submittedName>
</protein>
<feature type="transmembrane region" description="Helical" evidence="6">
    <location>
        <begin position="40"/>
        <end position="60"/>
    </location>
</feature>
<gene>
    <name evidence="7" type="ORF">T310_10130</name>
</gene>
<dbReference type="RefSeq" id="XP_013322887.1">
    <property type="nucleotide sequence ID" value="XM_013467433.1"/>
</dbReference>
<evidence type="ECO:0000256" key="6">
    <source>
        <dbReference type="SAM" id="Phobius"/>
    </source>
</evidence>
<sequence>MTSTSQALSEREPLLSSTGADPRHAASADHQAKQPRPARVFNICLFLIVLIQGANALLVAPLAQLKEVALCKSYYGPGWSLGRDCSVEPVQSALEALIGWQQLFDCLPGILLGIFYGVIADRYGRRPVLALALAGLTVGTAWTQIVYPDVDGLVWWSDVFPVKLTWLSSVFLLAGGGPIVGISMIFVVASDVSSEEQRASNFIWLHAVALMAEIFISSLTSMQLEAWWFARLGLAALFIAVLTAWIFLPETVELHKASSNAKPGDVAEGTLLDGEEEDDEDDPVVLNDDVLKNTIWRRAIAGLMSRLQDLRFLWASRQPIPLALVFFVGILYRSAVGTLYRSLLGQLYWSSIEEYLPQYVSSRYGWRESQAEFLLSYGAMLNLILLTSILPGLSDFILRHGRDARTKDLWLARGSAVAMALGVFGIGLSPSVSLMVAGLTLFVLGQGFVPVVLSVATSLVESSHVGMLYNAMAVSETIGKLANGPIVSSSFHAGMRVGGALMGLPYLVAGALLSLAAAAVFAVRMPLVQPNYDQDLLEESRNE</sequence>
<dbReference type="Gene3D" id="1.20.1250.20">
    <property type="entry name" value="MFS general substrate transporter like domains"/>
    <property type="match status" value="1"/>
</dbReference>
<reference evidence="7 8" key="1">
    <citation type="submission" date="2015-04" db="EMBL/GenBank/DDBJ databases">
        <authorList>
            <person name="Heijne W.H."/>
            <person name="Fedorova N.D."/>
            <person name="Nierman W.C."/>
            <person name="Vollebregt A.W."/>
            <person name="Zhao Z."/>
            <person name="Wu L."/>
            <person name="Kumar M."/>
            <person name="Stam H."/>
            <person name="van den Berg M.A."/>
            <person name="Pel H.J."/>
        </authorList>
    </citation>
    <scope>NUCLEOTIDE SEQUENCE [LARGE SCALE GENOMIC DNA]</scope>
    <source>
        <strain evidence="7 8">CBS 393.64</strain>
    </source>
</reference>
<comment type="caution">
    <text evidence="7">The sequence shown here is derived from an EMBL/GenBank/DDBJ whole genome shotgun (WGS) entry which is preliminary data.</text>
</comment>
<dbReference type="GeneID" id="25313197"/>
<organism evidence="7 8">
    <name type="scientific">Rasamsonia emersonii (strain ATCC 16479 / CBS 393.64 / IMI 116815)</name>
    <dbReference type="NCBI Taxonomy" id="1408163"/>
    <lineage>
        <taxon>Eukaryota</taxon>
        <taxon>Fungi</taxon>
        <taxon>Dikarya</taxon>
        <taxon>Ascomycota</taxon>
        <taxon>Pezizomycotina</taxon>
        <taxon>Eurotiomycetes</taxon>
        <taxon>Eurotiomycetidae</taxon>
        <taxon>Eurotiales</taxon>
        <taxon>Trichocomaceae</taxon>
        <taxon>Rasamsonia</taxon>
    </lineage>
</organism>
<feature type="transmembrane region" description="Helical" evidence="6">
    <location>
        <begin position="201"/>
        <end position="220"/>
    </location>
</feature>
<evidence type="ECO:0000256" key="4">
    <source>
        <dbReference type="ARBA" id="ARBA00023136"/>
    </source>
</evidence>
<dbReference type="PANTHER" id="PTHR23507">
    <property type="entry name" value="ZGC:174356"/>
    <property type="match status" value="1"/>
</dbReference>
<feature type="transmembrane region" description="Helical" evidence="6">
    <location>
        <begin position="374"/>
        <end position="398"/>
    </location>
</feature>
<keyword evidence="4 6" id="KW-0472">Membrane</keyword>
<dbReference type="AlphaFoldDB" id="A0A0F4YDT2"/>
<feature type="transmembrane region" description="Helical" evidence="6">
    <location>
        <begin position="410"/>
        <end position="428"/>
    </location>
</feature>
<dbReference type="GO" id="GO:0022857">
    <property type="term" value="F:transmembrane transporter activity"/>
    <property type="evidence" value="ECO:0007669"/>
    <property type="project" value="InterPro"/>
</dbReference>
<dbReference type="STRING" id="1408163.A0A0F4YDT2"/>
<evidence type="ECO:0000313" key="8">
    <source>
        <dbReference type="Proteomes" id="UP000053958"/>
    </source>
</evidence>
<dbReference type="SUPFAM" id="SSF103473">
    <property type="entry name" value="MFS general substrate transporter"/>
    <property type="match status" value="1"/>
</dbReference>
<keyword evidence="3 6" id="KW-1133">Transmembrane helix</keyword>
<feature type="transmembrane region" description="Helical" evidence="6">
    <location>
        <begin position="434"/>
        <end position="460"/>
    </location>
</feature>
<evidence type="ECO:0000256" key="5">
    <source>
        <dbReference type="SAM" id="MobiDB-lite"/>
    </source>
</evidence>
<dbReference type="Proteomes" id="UP000053958">
    <property type="component" value="Unassembled WGS sequence"/>
</dbReference>
<dbReference type="InterPro" id="IPR011701">
    <property type="entry name" value="MFS"/>
</dbReference>
<evidence type="ECO:0000256" key="2">
    <source>
        <dbReference type="ARBA" id="ARBA00022692"/>
    </source>
</evidence>
<evidence type="ECO:0000256" key="3">
    <source>
        <dbReference type="ARBA" id="ARBA00022989"/>
    </source>
</evidence>
<feature type="region of interest" description="Disordered" evidence="5">
    <location>
        <begin position="1"/>
        <end position="33"/>
    </location>
</feature>
<feature type="transmembrane region" description="Helical" evidence="6">
    <location>
        <begin position="128"/>
        <end position="147"/>
    </location>
</feature>
<dbReference type="Pfam" id="PF07690">
    <property type="entry name" value="MFS_1"/>
    <property type="match status" value="1"/>
</dbReference>
<feature type="compositionally biased region" description="Basic and acidic residues" evidence="5">
    <location>
        <begin position="21"/>
        <end position="32"/>
    </location>
</feature>
<feature type="transmembrane region" description="Helical" evidence="6">
    <location>
        <begin position="98"/>
        <end position="119"/>
    </location>
</feature>
<accession>A0A0F4YDT2</accession>
<feature type="transmembrane region" description="Helical" evidence="6">
    <location>
        <begin position="226"/>
        <end position="248"/>
    </location>
</feature>
<dbReference type="EMBL" id="LASV01000798">
    <property type="protein sequence ID" value="KKA16275.1"/>
    <property type="molecule type" value="Genomic_DNA"/>
</dbReference>
<feature type="transmembrane region" description="Helical" evidence="6">
    <location>
        <begin position="504"/>
        <end position="523"/>
    </location>
</feature>
<dbReference type="OrthoDB" id="194139at2759"/>
<proteinExistence type="predicted"/>
<keyword evidence="2 6" id="KW-0812">Transmembrane</keyword>
<name>A0A0F4YDT2_RASE3</name>
<dbReference type="InterPro" id="IPR036259">
    <property type="entry name" value="MFS_trans_sf"/>
</dbReference>